<name>Q74NG4_NANEQ</name>
<keyword evidence="2" id="KW-1185">Reference proteome</keyword>
<dbReference type="AlphaFoldDB" id="Q74NG4"/>
<dbReference type="KEGG" id="neq:NEQ271"/>
<evidence type="ECO:0000313" key="1">
    <source>
        <dbReference type="EMBL" id="AAR39122.1"/>
    </source>
</evidence>
<dbReference type="PATRIC" id="fig|228908.8.peg.274"/>
<dbReference type="EMBL" id="AE017199">
    <property type="protein sequence ID" value="AAR39122.1"/>
    <property type="molecule type" value="Genomic_DNA"/>
</dbReference>
<reference evidence="1 2" key="1">
    <citation type="journal article" date="2003" name="Proc. Natl. Acad. Sci. U.S.A.">
        <title>The genome of Nanoarchaeum equitans: insights into early archaeal evolution and derived parasitism.</title>
        <authorList>
            <person name="Waters E."/>
            <person name="Hohn M.J."/>
            <person name="Ahel I."/>
            <person name="Graham D.E."/>
            <person name="Adams M.D."/>
            <person name="Barnstead M."/>
            <person name="Beeson K.Y."/>
            <person name="Bibbs L."/>
            <person name="Bolanos R."/>
            <person name="Keller M."/>
            <person name="Kretz K."/>
            <person name="Lin X."/>
            <person name="Mathur E."/>
            <person name="Ni J."/>
            <person name="Podar M."/>
            <person name="Richardson T."/>
            <person name="Sutton G.G."/>
            <person name="Simon M."/>
            <person name="Soll D."/>
            <person name="Stetter K.O."/>
            <person name="Short J.M."/>
            <person name="Noordewier M."/>
        </authorList>
    </citation>
    <scope>NUCLEOTIDE SEQUENCE [LARGE SCALE GENOMIC DNA]</scope>
    <source>
        <strain evidence="1 2">Kin4-M</strain>
    </source>
</reference>
<dbReference type="EnsemblBacteria" id="AAR39122">
    <property type="protein sequence ID" value="AAR39122"/>
    <property type="gene ID" value="NEQ271"/>
</dbReference>
<evidence type="ECO:0000313" key="2">
    <source>
        <dbReference type="Proteomes" id="UP000000578"/>
    </source>
</evidence>
<protein>
    <submittedName>
        <fullName evidence="1">NEQ271</fullName>
    </submittedName>
</protein>
<sequence>MKKVFLSLLLVSTAFAFPITNIDVKQAITQFDQFLQMWDKLPQSQKEQIKQYIPMVVKNLESYMPLIKQELIKQGLSNEANQLETLFNKLKTNPNEENFIAFLKYLRQIINKAQPEQKTQKTEINTNQILQKLMPYFTIEPIIDENVKQLLLKYKDFFKLDCIKKAINEGNFELAFALLPLEFNLNLFDPKDIAKKVIETNDYEKIVYWLASLKTDNKDFIKNEIINSCYGNKQSLIEWAKDYFSKYISPKERLSSIITQLRFIANELMKNPNNIELKRKAIELIKQYLIAKIDIILDSVKIENKDEDYQILEILYLLEGEESPYLYIEQLKELKEKIANANTVKELIEYTKQYLMLKEKLKNFINQ</sequence>
<dbReference type="BioCyc" id="NEQU228908:GJB6-288-MONOMER"/>
<dbReference type="Proteomes" id="UP000000578">
    <property type="component" value="Chromosome"/>
</dbReference>
<organism evidence="1 2">
    <name type="scientific">Nanoarchaeum equitans (strain Kin4-M)</name>
    <dbReference type="NCBI Taxonomy" id="228908"/>
    <lineage>
        <taxon>Archaea</taxon>
        <taxon>Nanobdellota</taxon>
        <taxon>Candidatus Nanoarchaeia</taxon>
        <taxon>Nanoarchaeales</taxon>
        <taxon>Nanoarchaeaceae</taxon>
        <taxon>Nanoarchaeum</taxon>
    </lineage>
</organism>
<proteinExistence type="predicted"/>
<dbReference type="HOGENOM" id="CLU_753585_0_0_2"/>
<accession>Q74NG4</accession>
<gene>
    <name evidence="1" type="ordered locus">NEQ271</name>
</gene>
<dbReference type="STRING" id="228908.NEQ271"/>